<comment type="caution">
    <text evidence="9">The sequence shown here is derived from an EMBL/GenBank/DDBJ whole genome shotgun (WGS) entry which is preliminary data.</text>
</comment>
<dbReference type="OrthoDB" id="19020at2"/>
<evidence type="ECO:0000256" key="4">
    <source>
        <dbReference type="ARBA" id="ARBA00022795"/>
    </source>
</evidence>
<evidence type="ECO:0000256" key="6">
    <source>
        <dbReference type="ARBA" id="ARBA00023225"/>
    </source>
</evidence>
<dbReference type="PANTHER" id="PTHR34982">
    <property type="entry name" value="YOP PROTEINS TRANSLOCATION PROTEIN L"/>
    <property type="match status" value="1"/>
</dbReference>
<evidence type="ECO:0000313" key="9">
    <source>
        <dbReference type="EMBL" id="KKK38997.1"/>
    </source>
</evidence>
<protein>
    <submittedName>
        <fullName evidence="9">Flagellar assembly protein FliH</fullName>
    </submittedName>
</protein>
<evidence type="ECO:0000256" key="3">
    <source>
        <dbReference type="ARBA" id="ARBA00022448"/>
    </source>
</evidence>
<feature type="domain" description="Flagellar assembly protein FliH/Type III secretion system HrpE" evidence="8">
    <location>
        <begin position="122"/>
        <end position="250"/>
    </location>
</feature>
<dbReference type="Pfam" id="PF02108">
    <property type="entry name" value="FliH"/>
    <property type="match status" value="1"/>
</dbReference>
<keyword evidence="4" id="KW-1005">Bacterial flagellum biogenesis</keyword>
<keyword evidence="9" id="KW-0966">Cell projection</keyword>
<name>A0A0M2T185_9BACI</name>
<comment type="function">
    <text evidence="1">Needed for flagellar regrowth and assembly.</text>
</comment>
<comment type="similarity">
    <text evidence="2">Belongs to the FliH family.</text>
</comment>
<evidence type="ECO:0000256" key="2">
    <source>
        <dbReference type="ARBA" id="ARBA00006602"/>
    </source>
</evidence>
<evidence type="ECO:0000256" key="7">
    <source>
        <dbReference type="SAM" id="Coils"/>
    </source>
</evidence>
<feature type="coiled-coil region" evidence="7">
    <location>
        <begin position="46"/>
        <end position="133"/>
    </location>
</feature>
<evidence type="ECO:0000256" key="1">
    <source>
        <dbReference type="ARBA" id="ARBA00003041"/>
    </source>
</evidence>
<dbReference type="PATRIC" id="fig|1408103.3.peg.1472"/>
<dbReference type="AlphaFoldDB" id="A0A0M2T185"/>
<keyword evidence="9" id="KW-0969">Cilium</keyword>
<evidence type="ECO:0000313" key="10">
    <source>
        <dbReference type="Proteomes" id="UP000034166"/>
    </source>
</evidence>
<reference evidence="9 10" key="1">
    <citation type="submission" date="2015-04" db="EMBL/GenBank/DDBJ databases">
        <title>Taxonomic description and genome sequence of Bacillus campisalis sp. nov., a novel member of the genus Bacillus isolated from solar saltern.</title>
        <authorList>
            <person name="Mathan Kumar R."/>
            <person name="Kaur G."/>
            <person name="Kumar A."/>
            <person name="Singh N.K."/>
            <person name="Kaur N."/>
            <person name="Kumar N."/>
            <person name="Mayilraj S."/>
        </authorList>
    </citation>
    <scope>NUCLEOTIDE SEQUENCE [LARGE SCALE GENOMIC DNA]</scope>
    <source>
        <strain evidence="9 10">SA2-6</strain>
    </source>
</reference>
<keyword evidence="10" id="KW-1185">Reference proteome</keyword>
<dbReference type="EMBL" id="LAYY01000005">
    <property type="protein sequence ID" value="KKK38997.1"/>
    <property type="molecule type" value="Genomic_DNA"/>
</dbReference>
<evidence type="ECO:0000259" key="8">
    <source>
        <dbReference type="Pfam" id="PF02108"/>
    </source>
</evidence>
<dbReference type="InterPro" id="IPR018035">
    <property type="entry name" value="Flagellar_FliH/T3SS_HrpE"/>
</dbReference>
<dbReference type="GO" id="GO:0015031">
    <property type="term" value="P:protein transport"/>
    <property type="evidence" value="ECO:0007669"/>
    <property type="project" value="UniProtKB-KW"/>
</dbReference>
<proteinExistence type="inferred from homology"/>
<keyword evidence="5" id="KW-0653">Protein transport</keyword>
<evidence type="ECO:0000256" key="5">
    <source>
        <dbReference type="ARBA" id="ARBA00022927"/>
    </source>
</evidence>
<keyword evidence="7" id="KW-0175">Coiled coil</keyword>
<dbReference type="GO" id="GO:0005829">
    <property type="term" value="C:cytosol"/>
    <property type="evidence" value="ECO:0007669"/>
    <property type="project" value="TreeGrafter"/>
</dbReference>
<keyword evidence="6" id="KW-1006">Bacterial flagellum protein export</keyword>
<gene>
    <name evidence="9" type="ORF">WQ57_06535</name>
</gene>
<dbReference type="Proteomes" id="UP000034166">
    <property type="component" value="Unassembled WGS sequence"/>
</dbReference>
<keyword evidence="9" id="KW-0282">Flagellum</keyword>
<dbReference type="InterPro" id="IPR051472">
    <property type="entry name" value="T3SS_Stator/FliH"/>
</dbReference>
<dbReference type="GO" id="GO:0044781">
    <property type="term" value="P:bacterial-type flagellum organization"/>
    <property type="evidence" value="ECO:0007669"/>
    <property type="project" value="UniProtKB-KW"/>
</dbReference>
<organism evidence="9 10">
    <name type="scientific">Mesobacillus campisalis</name>
    <dbReference type="NCBI Taxonomy" id="1408103"/>
    <lineage>
        <taxon>Bacteria</taxon>
        <taxon>Bacillati</taxon>
        <taxon>Bacillota</taxon>
        <taxon>Bacilli</taxon>
        <taxon>Bacillales</taxon>
        <taxon>Bacillaceae</taxon>
        <taxon>Mesobacillus</taxon>
    </lineage>
</organism>
<keyword evidence="3" id="KW-0813">Transport</keyword>
<dbReference type="RefSeq" id="WP_046522931.1">
    <property type="nucleotide sequence ID" value="NZ_LAYY01000005.1"/>
</dbReference>
<accession>A0A0M2T185</accession>
<dbReference type="PANTHER" id="PTHR34982:SF1">
    <property type="entry name" value="FLAGELLAR ASSEMBLY PROTEIN FLIH"/>
    <property type="match status" value="1"/>
</dbReference>
<sequence length="270" mass="31126">MSNILRINQLPHREPLTIAARKIEVKREKSDHLAALEQIDDPIKQRQHLQMEIAALKEQYGQLHDQMEKEQELARSEIESWRLTQQQEAESHAKRLAEEAEAQGFQSGYEQGMLQAEAEYQQKQLQMQELLEMAYVERKKIIQDSEPFLLSLSVKIAEKVIKGELTQHSGQLLNMVKQSLKQVEEKENVIIQTSPEDYKRLLPSLDEFKTYIGQNTEIKLIPVANFTKGGCIIQTAGGSYDVSVRSQLDEIKQQLLAYCEEKRNHDAGER</sequence>
<dbReference type="SUPFAM" id="SSF160527">
    <property type="entry name" value="V-type ATPase subunit E-like"/>
    <property type="match status" value="1"/>
</dbReference>